<dbReference type="EMBL" id="SNXY01000006">
    <property type="protein sequence ID" value="TDP87568.1"/>
    <property type="molecule type" value="Genomic_DNA"/>
</dbReference>
<accession>A0A4V3CWT3</accession>
<protein>
    <submittedName>
        <fullName evidence="2">Methyltransferase family protein</fullName>
    </submittedName>
</protein>
<dbReference type="RefSeq" id="WP_126535321.1">
    <property type="nucleotide sequence ID" value="NZ_BSPM01000008.1"/>
</dbReference>
<sequence>MATTDWKTRLYRAYVSTGQGGGDAGAGYGATRPYLERVIARHVPADRAIRILDLGCGAGGMLYWLKRRGYRDLAGVDGSAEMVALAHANGLDEVVLGDIGATLTATSAGSVDVCFVMDVLEHLERQELFDVCDGIFRVLRPGGRIILHVPNAGGLFGAKVRFSDLTHEGAFTSISIRQLLGACGFGEVRCFEDRPVPHGVVSALRAVLWEIGSAPIRLLHAAETGSLECILSQNLLAVATVPWR</sequence>
<dbReference type="OrthoDB" id="7537532at2"/>
<dbReference type="Gene3D" id="3.40.50.150">
    <property type="entry name" value="Vaccinia Virus protein VP39"/>
    <property type="match status" value="1"/>
</dbReference>
<keyword evidence="2" id="KW-0808">Transferase</keyword>
<reference evidence="2 3" key="1">
    <citation type="submission" date="2019-03" db="EMBL/GenBank/DDBJ databases">
        <title>Genomic Encyclopedia of Type Strains, Phase IV (KMG-IV): sequencing the most valuable type-strain genomes for metagenomic binning, comparative biology and taxonomic classification.</title>
        <authorList>
            <person name="Goeker M."/>
        </authorList>
    </citation>
    <scope>NUCLEOTIDE SEQUENCE [LARGE SCALE GENOMIC DNA]</scope>
    <source>
        <strain evidence="2 3">DSM 102969</strain>
    </source>
</reference>
<dbReference type="InterPro" id="IPR013216">
    <property type="entry name" value="Methyltransf_11"/>
</dbReference>
<proteinExistence type="predicted"/>
<dbReference type="CDD" id="cd02440">
    <property type="entry name" value="AdoMet_MTases"/>
    <property type="match status" value="1"/>
</dbReference>
<gene>
    <name evidence="2" type="ORF">EDD54_1467</name>
</gene>
<dbReference type="AlphaFoldDB" id="A0A4V3CWT3"/>
<dbReference type="SUPFAM" id="SSF53335">
    <property type="entry name" value="S-adenosyl-L-methionine-dependent methyltransferases"/>
    <property type="match status" value="1"/>
</dbReference>
<dbReference type="Pfam" id="PF08241">
    <property type="entry name" value="Methyltransf_11"/>
    <property type="match status" value="1"/>
</dbReference>
<evidence type="ECO:0000259" key="1">
    <source>
        <dbReference type="Pfam" id="PF08241"/>
    </source>
</evidence>
<dbReference type="GO" id="GO:0008757">
    <property type="term" value="F:S-adenosylmethionine-dependent methyltransferase activity"/>
    <property type="evidence" value="ECO:0007669"/>
    <property type="project" value="InterPro"/>
</dbReference>
<comment type="caution">
    <text evidence="2">The sequence shown here is derived from an EMBL/GenBank/DDBJ whole genome shotgun (WGS) entry which is preliminary data.</text>
</comment>
<dbReference type="GO" id="GO:0032259">
    <property type="term" value="P:methylation"/>
    <property type="evidence" value="ECO:0007669"/>
    <property type="project" value="UniProtKB-KW"/>
</dbReference>
<organism evidence="2 3">
    <name type="scientific">Oharaeibacter diazotrophicus</name>
    <dbReference type="NCBI Taxonomy" id="1920512"/>
    <lineage>
        <taxon>Bacteria</taxon>
        <taxon>Pseudomonadati</taxon>
        <taxon>Pseudomonadota</taxon>
        <taxon>Alphaproteobacteria</taxon>
        <taxon>Hyphomicrobiales</taxon>
        <taxon>Pleomorphomonadaceae</taxon>
        <taxon>Oharaeibacter</taxon>
    </lineage>
</organism>
<keyword evidence="3" id="KW-1185">Reference proteome</keyword>
<dbReference type="PANTHER" id="PTHR43861">
    <property type="entry name" value="TRANS-ACONITATE 2-METHYLTRANSFERASE-RELATED"/>
    <property type="match status" value="1"/>
</dbReference>
<evidence type="ECO:0000313" key="2">
    <source>
        <dbReference type="EMBL" id="TDP87568.1"/>
    </source>
</evidence>
<keyword evidence="2" id="KW-0489">Methyltransferase</keyword>
<evidence type="ECO:0000313" key="3">
    <source>
        <dbReference type="Proteomes" id="UP000294547"/>
    </source>
</evidence>
<dbReference type="InterPro" id="IPR029063">
    <property type="entry name" value="SAM-dependent_MTases_sf"/>
</dbReference>
<name>A0A4V3CWT3_9HYPH</name>
<feature type="domain" description="Methyltransferase type 11" evidence="1">
    <location>
        <begin position="52"/>
        <end position="147"/>
    </location>
</feature>
<dbReference type="Proteomes" id="UP000294547">
    <property type="component" value="Unassembled WGS sequence"/>
</dbReference>